<sequence length="153" mass="16613">MPPELHPAAIDHLPHFIPTADGGDYLFTVMIVFLVVMVLIVGNIYLWLHSLPERLAHGAGRTQFEIVAILALLALFTHNNLFWVAALLLAFLRVPDVVTPLLSMARSLRRMAGPRDHDEKVSAEDRDTGKASAEPPAGAAAPQSATPPQPEQA</sequence>
<feature type="region of interest" description="Disordered" evidence="1">
    <location>
        <begin position="110"/>
        <end position="153"/>
    </location>
</feature>
<dbReference type="RefSeq" id="WP_264600251.1">
    <property type="nucleotide sequence ID" value="NZ_JAOQNS010000002.1"/>
</dbReference>
<keyword evidence="2" id="KW-0812">Transmembrane</keyword>
<keyword evidence="2" id="KW-1133">Transmembrane helix</keyword>
<dbReference type="EMBL" id="JAOQNS010000002">
    <property type="protein sequence ID" value="MCW2306587.1"/>
    <property type="molecule type" value="Genomic_DNA"/>
</dbReference>
<feature type="transmembrane region" description="Helical" evidence="2">
    <location>
        <begin position="25"/>
        <end position="46"/>
    </location>
</feature>
<feature type="compositionally biased region" description="Low complexity" evidence="1">
    <location>
        <begin position="131"/>
        <end position="144"/>
    </location>
</feature>
<dbReference type="Proteomes" id="UP001209755">
    <property type="component" value="Unassembled WGS sequence"/>
</dbReference>
<feature type="compositionally biased region" description="Basic and acidic residues" evidence="1">
    <location>
        <begin position="113"/>
        <end position="129"/>
    </location>
</feature>
<keyword evidence="2" id="KW-0472">Membrane</keyword>
<name>A0ABT3H859_9HYPH</name>
<reference evidence="4" key="1">
    <citation type="submission" date="2023-07" db="EMBL/GenBank/DDBJ databases">
        <title>Genome sequencing of Purple Non-Sulfur Bacteria from various extreme environments.</title>
        <authorList>
            <person name="Mayer M."/>
        </authorList>
    </citation>
    <scope>NUCLEOTIDE SEQUENCE [LARGE SCALE GENOMIC DNA]</scope>
    <source>
        <strain evidence="4">DSM 17935</strain>
    </source>
</reference>
<proteinExistence type="predicted"/>
<evidence type="ECO:0000313" key="3">
    <source>
        <dbReference type="EMBL" id="MCW2306587.1"/>
    </source>
</evidence>
<organism evidence="3 4">
    <name type="scientific">Rhodobium gokarnense</name>
    <dbReference type="NCBI Taxonomy" id="364296"/>
    <lineage>
        <taxon>Bacteria</taxon>
        <taxon>Pseudomonadati</taxon>
        <taxon>Pseudomonadota</taxon>
        <taxon>Alphaproteobacteria</taxon>
        <taxon>Hyphomicrobiales</taxon>
        <taxon>Rhodobiaceae</taxon>
        <taxon>Rhodobium</taxon>
    </lineage>
</organism>
<protein>
    <submittedName>
        <fullName evidence="3">Uncharacterized protein</fullName>
    </submittedName>
</protein>
<evidence type="ECO:0000256" key="1">
    <source>
        <dbReference type="SAM" id="MobiDB-lite"/>
    </source>
</evidence>
<comment type="caution">
    <text evidence="3">The sequence shown here is derived from an EMBL/GenBank/DDBJ whole genome shotgun (WGS) entry which is preliminary data.</text>
</comment>
<keyword evidence="4" id="KW-1185">Reference proteome</keyword>
<evidence type="ECO:0000256" key="2">
    <source>
        <dbReference type="SAM" id="Phobius"/>
    </source>
</evidence>
<accession>A0ABT3H859</accession>
<evidence type="ECO:0000313" key="4">
    <source>
        <dbReference type="Proteomes" id="UP001209755"/>
    </source>
</evidence>
<gene>
    <name evidence="3" type="ORF">M2319_000906</name>
</gene>